<dbReference type="EMBL" id="KQ971372">
    <property type="protein sequence ID" value="EFA10513.1"/>
    <property type="molecule type" value="Genomic_DNA"/>
</dbReference>
<organism evidence="1 2">
    <name type="scientific">Tribolium castaneum</name>
    <name type="common">Red flour beetle</name>
    <dbReference type="NCBI Taxonomy" id="7070"/>
    <lineage>
        <taxon>Eukaryota</taxon>
        <taxon>Metazoa</taxon>
        <taxon>Ecdysozoa</taxon>
        <taxon>Arthropoda</taxon>
        <taxon>Hexapoda</taxon>
        <taxon>Insecta</taxon>
        <taxon>Pterygota</taxon>
        <taxon>Neoptera</taxon>
        <taxon>Endopterygota</taxon>
        <taxon>Coleoptera</taxon>
        <taxon>Polyphaga</taxon>
        <taxon>Cucujiformia</taxon>
        <taxon>Tenebrionidae</taxon>
        <taxon>Tenebrionidae incertae sedis</taxon>
        <taxon>Tribolium</taxon>
    </lineage>
</organism>
<gene>
    <name evidence="1" type="primary">GLEAN_12764</name>
    <name evidence="1" type="ORF">TcasGA2_TC012764</name>
</gene>
<name>D6X099_TRICA</name>
<proteinExistence type="predicted"/>
<accession>D6X099</accession>
<keyword evidence="2" id="KW-1185">Reference proteome</keyword>
<evidence type="ECO:0000313" key="1">
    <source>
        <dbReference type="EMBL" id="EFA10513.1"/>
    </source>
</evidence>
<dbReference type="HOGENOM" id="CLU_1186364_0_0_1"/>
<reference evidence="1 2" key="2">
    <citation type="journal article" date="2010" name="Nucleic Acids Res.">
        <title>BeetleBase in 2010: revisions to provide comprehensive genomic information for Tribolium castaneum.</title>
        <authorList>
            <person name="Kim H.S."/>
            <person name="Murphy T."/>
            <person name="Xia J."/>
            <person name="Caragea D."/>
            <person name="Park Y."/>
            <person name="Beeman R.W."/>
            <person name="Lorenzen M.D."/>
            <person name="Butcher S."/>
            <person name="Manak J.R."/>
            <person name="Brown S.J."/>
        </authorList>
    </citation>
    <scope>GENOME REANNOTATION</scope>
    <source>
        <strain evidence="1 2">Georgia GA2</strain>
    </source>
</reference>
<evidence type="ECO:0000313" key="2">
    <source>
        <dbReference type="Proteomes" id="UP000007266"/>
    </source>
</evidence>
<protein>
    <submittedName>
        <fullName evidence="1">Uncharacterized protein</fullName>
    </submittedName>
</protein>
<dbReference type="InParanoid" id="D6X099"/>
<sequence>MSGGRIFTHFVPIGRINCSAQRFLSRFRRANNANSPSPYLNETLGNNPIFDPVFPSPVTKDVETICETRKKLRLLSLNAGYFVVKESRKLGKNLHTHGGDAVKHLRSLIRYRCVNSSNSTVFIFPVSVSLELISLNKQTIVARLSLKPSRSELEPAISLCRNRNNHTRGLDKALDEQRAAFVAGSFDPAYRFHVRKRQLLMPFTWRRNRRRNFVPITESLIRLCPRPGKTLRNN</sequence>
<dbReference type="AlphaFoldDB" id="D6X099"/>
<reference evidence="1 2" key="1">
    <citation type="journal article" date="2008" name="Nature">
        <title>The genome of the model beetle and pest Tribolium castaneum.</title>
        <authorList>
            <consortium name="Tribolium Genome Sequencing Consortium"/>
            <person name="Richards S."/>
            <person name="Gibbs R.A."/>
            <person name="Weinstock G.M."/>
            <person name="Brown S.J."/>
            <person name="Denell R."/>
            <person name="Beeman R.W."/>
            <person name="Gibbs R."/>
            <person name="Beeman R.W."/>
            <person name="Brown S.J."/>
            <person name="Bucher G."/>
            <person name="Friedrich M."/>
            <person name="Grimmelikhuijzen C.J."/>
            <person name="Klingler M."/>
            <person name="Lorenzen M."/>
            <person name="Richards S."/>
            <person name="Roth S."/>
            <person name="Schroder R."/>
            <person name="Tautz D."/>
            <person name="Zdobnov E.M."/>
            <person name="Muzny D."/>
            <person name="Gibbs R.A."/>
            <person name="Weinstock G.M."/>
            <person name="Attaway T."/>
            <person name="Bell S."/>
            <person name="Buhay C.J."/>
            <person name="Chandrabose M.N."/>
            <person name="Chavez D."/>
            <person name="Clerk-Blankenburg K.P."/>
            <person name="Cree A."/>
            <person name="Dao M."/>
            <person name="Davis C."/>
            <person name="Chacko J."/>
            <person name="Dinh H."/>
            <person name="Dugan-Rocha S."/>
            <person name="Fowler G."/>
            <person name="Garner T.T."/>
            <person name="Garnes J."/>
            <person name="Gnirke A."/>
            <person name="Hawes A."/>
            <person name="Hernandez J."/>
            <person name="Hines S."/>
            <person name="Holder M."/>
            <person name="Hume J."/>
            <person name="Jhangiani S.N."/>
            <person name="Joshi V."/>
            <person name="Khan Z.M."/>
            <person name="Jackson L."/>
            <person name="Kovar C."/>
            <person name="Kowis A."/>
            <person name="Lee S."/>
            <person name="Lewis L.R."/>
            <person name="Margolis J."/>
            <person name="Morgan M."/>
            <person name="Nazareth L.V."/>
            <person name="Nguyen N."/>
            <person name="Okwuonu G."/>
            <person name="Parker D."/>
            <person name="Richards S."/>
            <person name="Ruiz S.J."/>
            <person name="Santibanez J."/>
            <person name="Savard J."/>
            <person name="Scherer S.E."/>
            <person name="Schneider B."/>
            <person name="Sodergren E."/>
            <person name="Tautz D."/>
            <person name="Vattahil S."/>
            <person name="Villasana D."/>
            <person name="White C.S."/>
            <person name="Wright R."/>
            <person name="Park Y."/>
            <person name="Beeman R.W."/>
            <person name="Lord J."/>
            <person name="Oppert B."/>
            <person name="Lorenzen M."/>
            <person name="Brown S."/>
            <person name="Wang L."/>
            <person name="Savard J."/>
            <person name="Tautz D."/>
            <person name="Richards S."/>
            <person name="Weinstock G."/>
            <person name="Gibbs R.A."/>
            <person name="Liu Y."/>
            <person name="Worley K."/>
            <person name="Weinstock G."/>
            <person name="Elsik C.G."/>
            <person name="Reese J.T."/>
            <person name="Elhaik E."/>
            <person name="Landan G."/>
            <person name="Graur D."/>
            <person name="Arensburger P."/>
            <person name="Atkinson P."/>
            <person name="Beeman R.W."/>
            <person name="Beidler J."/>
            <person name="Brown S.J."/>
            <person name="Demuth J.P."/>
            <person name="Drury D.W."/>
            <person name="Du Y.Z."/>
            <person name="Fujiwara H."/>
            <person name="Lorenzen M."/>
            <person name="Maselli V."/>
            <person name="Osanai M."/>
            <person name="Park Y."/>
            <person name="Robertson H.M."/>
            <person name="Tu Z."/>
            <person name="Wang J.J."/>
            <person name="Wang S."/>
            <person name="Richards S."/>
            <person name="Song H."/>
            <person name="Zhang L."/>
            <person name="Sodergren E."/>
            <person name="Werner D."/>
            <person name="Stanke M."/>
            <person name="Morgenstern B."/>
            <person name="Solovyev V."/>
            <person name="Kosarev P."/>
            <person name="Brown G."/>
            <person name="Chen H.C."/>
            <person name="Ermolaeva O."/>
            <person name="Hlavina W."/>
            <person name="Kapustin Y."/>
            <person name="Kiryutin B."/>
            <person name="Kitts P."/>
            <person name="Maglott D."/>
            <person name="Pruitt K."/>
            <person name="Sapojnikov V."/>
            <person name="Souvorov A."/>
            <person name="Mackey A.J."/>
            <person name="Waterhouse R.M."/>
            <person name="Wyder S."/>
            <person name="Zdobnov E.M."/>
            <person name="Zdobnov E.M."/>
            <person name="Wyder S."/>
            <person name="Kriventseva E.V."/>
            <person name="Kadowaki T."/>
            <person name="Bork P."/>
            <person name="Aranda M."/>
            <person name="Bao R."/>
            <person name="Beermann A."/>
            <person name="Berns N."/>
            <person name="Bolognesi R."/>
            <person name="Bonneton F."/>
            <person name="Bopp D."/>
            <person name="Brown S.J."/>
            <person name="Bucher G."/>
            <person name="Butts T."/>
            <person name="Chaumot A."/>
            <person name="Denell R.E."/>
            <person name="Ferrier D.E."/>
            <person name="Friedrich M."/>
            <person name="Gordon C.M."/>
            <person name="Jindra M."/>
            <person name="Klingler M."/>
            <person name="Lan Q."/>
            <person name="Lattorff H.M."/>
            <person name="Laudet V."/>
            <person name="von Levetsow C."/>
            <person name="Liu Z."/>
            <person name="Lutz R."/>
            <person name="Lynch J.A."/>
            <person name="da Fonseca R.N."/>
            <person name="Posnien N."/>
            <person name="Reuter R."/>
            <person name="Roth S."/>
            <person name="Savard J."/>
            <person name="Schinko J.B."/>
            <person name="Schmitt C."/>
            <person name="Schoppmeier M."/>
            <person name="Schroder R."/>
            <person name="Shippy T.D."/>
            <person name="Simonnet F."/>
            <person name="Marques-Souza H."/>
            <person name="Tautz D."/>
            <person name="Tomoyasu Y."/>
            <person name="Trauner J."/>
            <person name="Van der Zee M."/>
            <person name="Vervoort M."/>
            <person name="Wittkopp N."/>
            <person name="Wimmer E.A."/>
            <person name="Yang X."/>
            <person name="Jones A.K."/>
            <person name="Sattelle D.B."/>
            <person name="Ebert P.R."/>
            <person name="Nelson D."/>
            <person name="Scott J.G."/>
            <person name="Beeman R.W."/>
            <person name="Muthukrishnan S."/>
            <person name="Kramer K.J."/>
            <person name="Arakane Y."/>
            <person name="Beeman R.W."/>
            <person name="Zhu Q."/>
            <person name="Hogenkamp D."/>
            <person name="Dixit R."/>
            <person name="Oppert B."/>
            <person name="Jiang H."/>
            <person name="Zou Z."/>
            <person name="Marshall J."/>
            <person name="Elpidina E."/>
            <person name="Vinokurov K."/>
            <person name="Oppert C."/>
            <person name="Zou Z."/>
            <person name="Evans J."/>
            <person name="Lu Z."/>
            <person name="Zhao P."/>
            <person name="Sumathipala N."/>
            <person name="Altincicek B."/>
            <person name="Vilcinskas A."/>
            <person name="Williams M."/>
            <person name="Hultmark D."/>
            <person name="Hetru C."/>
            <person name="Jiang H."/>
            <person name="Grimmelikhuijzen C.J."/>
            <person name="Hauser F."/>
            <person name="Cazzamali G."/>
            <person name="Williamson M."/>
            <person name="Park Y."/>
            <person name="Li B."/>
            <person name="Tanaka Y."/>
            <person name="Predel R."/>
            <person name="Neupert S."/>
            <person name="Schachtner J."/>
            <person name="Verleyen P."/>
            <person name="Raible F."/>
            <person name="Bork P."/>
            <person name="Friedrich M."/>
            <person name="Walden K.K."/>
            <person name="Robertson H.M."/>
            <person name="Angeli S."/>
            <person name="Foret S."/>
            <person name="Bucher G."/>
            <person name="Schuetz S."/>
            <person name="Maleszka R."/>
            <person name="Wimmer E.A."/>
            <person name="Beeman R.W."/>
            <person name="Lorenzen M."/>
            <person name="Tomoyasu Y."/>
            <person name="Miller S.C."/>
            <person name="Grossmann D."/>
            <person name="Bucher G."/>
        </authorList>
    </citation>
    <scope>NUCLEOTIDE SEQUENCE [LARGE SCALE GENOMIC DNA]</scope>
    <source>
        <strain evidence="1 2">Georgia GA2</strain>
    </source>
</reference>
<dbReference type="Proteomes" id="UP000007266">
    <property type="component" value="Linkage group 9"/>
</dbReference>